<dbReference type="Proteomes" id="UP000790709">
    <property type="component" value="Unassembled WGS sequence"/>
</dbReference>
<proteinExistence type="predicted"/>
<evidence type="ECO:0000313" key="2">
    <source>
        <dbReference type="Proteomes" id="UP000790709"/>
    </source>
</evidence>
<sequence length="227" mass="25089">MSVIARVYIVRHGETDWNRRRIIQGHIDTELNASGLAQAALAAEALKDVPFVQAFTSDLQRASKTAEIILERQRHPGAVLVKDQALRERFMGERQGEVGPSNKPAPSLETGESIVKRSIGWWNQTIVKYVSSLTTGDEPCQNVLVASHGGLISTLIRTLILSKVLFAPDMKVGSCFNASITLVEYRMTGVGRNRAVDGWVLKYADVSHLIKRLPLVQENVDVENTQS</sequence>
<name>A0ACB8B673_9AGAM</name>
<comment type="caution">
    <text evidence="1">The sequence shown here is derived from an EMBL/GenBank/DDBJ whole genome shotgun (WGS) entry which is preliminary data.</text>
</comment>
<evidence type="ECO:0000313" key="1">
    <source>
        <dbReference type="EMBL" id="KAH7921059.1"/>
    </source>
</evidence>
<dbReference type="EMBL" id="MU266544">
    <property type="protein sequence ID" value="KAH7921059.1"/>
    <property type="molecule type" value="Genomic_DNA"/>
</dbReference>
<reference evidence="1" key="1">
    <citation type="journal article" date="2021" name="New Phytol.">
        <title>Evolutionary innovations through gain and loss of genes in the ectomycorrhizal Boletales.</title>
        <authorList>
            <person name="Wu G."/>
            <person name="Miyauchi S."/>
            <person name="Morin E."/>
            <person name="Kuo A."/>
            <person name="Drula E."/>
            <person name="Varga T."/>
            <person name="Kohler A."/>
            <person name="Feng B."/>
            <person name="Cao Y."/>
            <person name="Lipzen A."/>
            <person name="Daum C."/>
            <person name="Hundley H."/>
            <person name="Pangilinan J."/>
            <person name="Johnson J."/>
            <person name="Barry K."/>
            <person name="LaButti K."/>
            <person name="Ng V."/>
            <person name="Ahrendt S."/>
            <person name="Min B."/>
            <person name="Choi I.G."/>
            <person name="Park H."/>
            <person name="Plett J.M."/>
            <person name="Magnuson J."/>
            <person name="Spatafora J.W."/>
            <person name="Nagy L.G."/>
            <person name="Henrissat B."/>
            <person name="Grigoriev I.V."/>
            <person name="Yang Z.L."/>
            <person name="Xu J."/>
            <person name="Martin F.M."/>
        </authorList>
    </citation>
    <scope>NUCLEOTIDE SEQUENCE</scope>
    <source>
        <strain evidence="1">KUC20120723A-06</strain>
    </source>
</reference>
<organism evidence="1 2">
    <name type="scientific">Leucogyrophana mollusca</name>
    <dbReference type="NCBI Taxonomy" id="85980"/>
    <lineage>
        <taxon>Eukaryota</taxon>
        <taxon>Fungi</taxon>
        <taxon>Dikarya</taxon>
        <taxon>Basidiomycota</taxon>
        <taxon>Agaricomycotina</taxon>
        <taxon>Agaricomycetes</taxon>
        <taxon>Agaricomycetidae</taxon>
        <taxon>Boletales</taxon>
        <taxon>Boletales incertae sedis</taxon>
        <taxon>Leucogyrophana</taxon>
    </lineage>
</organism>
<gene>
    <name evidence="1" type="ORF">BV22DRAFT_1122388</name>
</gene>
<keyword evidence="2" id="KW-1185">Reference proteome</keyword>
<accession>A0ACB8B673</accession>
<protein>
    <submittedName>
        <fullName evidence="1">Phosphoglycerate mutase-like protein</fullName>
    </submittedName>
</protein>